<feature type="domain" description="T6SS Transcription factor RovC-like DNA binding" evidence="1">
    <location>
        <begin position="33"/>
        <end position="99"/>
    </location>
</feature>
<comment type="caution">
    <text evidence="2">The sequence shown here is derived from an EMBL/GenBank/DDBJ whole genome shotgun (WGS) entry which is preliminary data.</text>
</comment>
<protein>
    <submittedName>
        <fullName evidence="2">DUF2285 domain-containing protein</fullName>
    </submittedName>
</protein>
<dbReference type="InterPro" id="IPR018754">
    <property type="entry name" value="RovC-like_DNA-bd"/>
</dbReference>
<sequence length="111" mass="12193">MQIDLEGVHSLLDLGNGERLQVLAAVAAPAAAVIPLDRDGFGRLEALHRLLSAIHRRAIPPDTRLTPQQRARAKRMLRAVDGFRDGATQQEIAQIVARRLRCPVGVNFDGR</sequence>
<evidence type="ECO:0000259" key="1">
    <source>
        <dbReference type="Pfam" id="PF10074"/>
    </source>
</evidence>
<evidence type="ECO:0000313" key="2">
    <source>
        <dbReference type="EMBL" id="MDF8335492.1"/>
    </source>
</evidence>
<evidence type="ECO:0000313" key="3">
    <source>
        <dbReference type="Proteomes" id="UP001222770"/>
    </source>
</evidence>
<dbReference type="Pfam" id="PF10074">
    <property type="entry name" value="RovC_DNA-bd"/>
    <property type="match status" value="1"/>
</dbReference>
<dbReference type="Proteomes" id="UP001222770">
    <property type="component" value="Unassembled WGS sequence"/>
</dbReference>
<gene>
    <name evidence="2" type="ORF">POM99_19980</name>
</gene>
<dbReference type="EMBL" id="JAROCY010000029">
    <property type="protein sequence ID" value="MDF8335492.1"/>
    <property type="molecule type" value="Genomic_DNA"/>
</dbReference>
<keyword evidence="3" id="KW-1185">Reference proteome</keyword>
<accession>A0ABT6CS42</accession>
<dbReference type="RefSeq" id="WP_277280455.1">
    <property type="nucleotide sequence ID" value="NZ_JAROCY010000029.1"/>
</dbReference>
<name>A0ABT6CS42_9SPHN</name>
<reference evidence="2 3" key="1">
    <citation type="submission" date="2023-03" db="EMBL/GenBank/DDBJ databases">
        <title>Novosphingobium cyanobacteriorum sp. nov., isolated from a eutrophic reservoir during the Microcystis bloom period.</title>
        <authorList>
            <person name="Kang M."/>
            <person name="Le V."/>
            <person name="Ko S.-R."/>
            <person name="Lee S.-A."/>
            <person name="Ahn C.-Y."/>
        </authorList>
    </citation>
    <scope>NUCLEOTIDE SEQUENCE [LARGE SCALE GENOMIC DNA]</scope>
    <source>
        <strain evidence="2 3">HBC54</strain>
    </source>
</reference>
<organism evidence="2 3">
    <name type="scientific">Novosphingobium cyanobacteriorum</name>
    <dbReference type="NCBI Taxonomy" id="3024215"/>
    <lineage>
        <taxon>Bacteria</taxon>
        <taxon>Pseudomonadati</taxon>
        <taxon>Pseudomonadota</taxon>
        <taxon>Alphaproteobacteria</taxon>
        <taxon>Sphingomonadales</taxon>
        <taxon>Sphingomonadaceae</taxon>
        <taxon>Novosphingobium</taxon>
    </lineage>
</organism>
<proteinExistence type="predicted"/>